<evidence type="ECO:0000256" key="4">
    <source>
        <dbReference type="ARBA" id="ARBA00022737"/>
    </source>
</evidence>
<accession>A0A0L8GBF2</accession>
<dbReference type="InterPro" id="IPR015919">
    <property type="entry name" value="Cadherin-like_sf"/>
</dbReference>
<keyword evidence="4" id="KW-0677">Repeat</keyword>
<keyword evidence="7" id="KW-0472">Membrane</keyword>
<evidence type="ECO:0000313" key="10">
    <source>
        <dbReference type="EMBL" id="KOF74367.1"/>
    </source>
</evidence>
<proteinExistence type="predicted"/>
<dbReference type="AlphaFoldDB" id="A0A0L8GBF2"/>
<dbReference type="EMBL" id="KQ422722">
    <property type="protein sequence ID" value="KOF74367.1"/>
    <property type="molecule type" value="Genomic_DNA"/>
</dbReference>
<evidence type="ECO:0000256" key="1">
    <source>
        <dbReference type="ARBA" id="ARBA00004167"/>
    </source>
</evidence>
<dbReference type="PROSITE" id="PS50268">
    <property type="entry name" value="CADHERIN_2"/>
    <property type="match status" value="3"/>
</dbReference>
<feature type="non-terminal residue" evidence="10">
    <location>
        <position position="1"/>
    </location>
</feature>
<evidence type="ECO:0000256" key="2">
    <source>
        <dbReference type="ARBA" id="ARBA00022692"/>
    </source>
</evidence>
<organism evidence="10">
    <name type="scientific">Octopus bimaculoides</name>
    <name type="common">California two-spotted octopus</name>
    <dbReference type="NCBI Taxonomy" id="37653"/>
    <lineage>
        <taxon>Eukaryota</taxon>
        <taxon>Metazoa</taxon>
        <taxon>Spiralia</taxon>
        <taxon>Lophotrochozoa</taxon>
        <taxon>Mollusca</taxon>
        <taxon>Cephalopoda</taxon>
        <taxon>Coleoidea</taxon>
        <taxon>Octopodiformes</taxon>
        <taxon>Octopoda</taxon>
        <taxon>Incirrata</taxon>
        <taxon>Octopodidae</taxon>
        <taxon>Octopus</taxon>
    </lineage>
</organism>
<keyword evidence="3" id="KW-0732">Signal</keyword>
<dbReference type="InterPro" id="IPR002126">
    <property type="entry name" value="Cadherin-like_dom"/>
</dbReference>
<dbReference type="GO" id="GO:0005886">
    <property type="term" value="C:plasma membrane"/>
    <property type="evidence" value="ECO:0007669"/>
    <property type="project" value="UniProtKB-SubCell"/>
</dbReference>
<evidence type="ECO:0000256" key="8">
    <source>
        <dbReference type="PROSITE-ProRule" id="PRU00043"/>
    </source>
</evidence>
<dbReference type="GO" id="GO:0005509">
    <property type="term" value="F:calcium ion binding"/>
    <property type="evidence" value="ECO:0007669"/>
    <property type="project" value="UniProtKB-UniRule"/>
</dbReference>
<dbReference type="PROSITE" id="PS00232">
    <property type="entry name" value="CADHERIN_1"/>
    <property type="match status" value="1"/>
</dbReference>
<dbReference type="Pfam" id="PF00028">
    <property type="entry name" value="Cadherin"/>
    <property type="match status" value="2"/>
</dbReference>
<evidence type="ECO:0000259" key="9">
    <source>
        <dbReference type="PROSITE" id="PS50268"/>
    </source>
</evidence>
<dbReference type="GO" id="GO:0007156">
    <property type="term" value="P:homophilic cell adhesion via plasma membrane adhesion molecules"/>
    <property type="evidence" value="ECO:0007669"/>
    <property type="project" value="InterPro"/>
</dbReference>
<feature type="domain" description="Cadherin" evidence="9">
    <location>
        <begin position="143"/>
        <end position="249"/>
    </location>
</feature>
<dbReference type="OrthoDB" id="6510378at2759"/>
<dbReference type="FunFam" id="2.60.40.60:FF:000033">
    <property type="entry name" value="FAT atypical cadherin 1"/>
    <property type="match status" value="1"/>
</dbReference>
<keyword evidence="2" id="KW-0812">Transmembrane</keyword>
<evidence type="ECO:0000256" key="3">
    <source>
        <dbReference type="ARBA" id="ARBA00022729"/>
    </source>
</evidence>
<evidence type="ECO:0000256" key="7">
    <source>
        <dbReference type="ARBA" id="ARBA00023136"/>
    </source>
</evidence>
<evidence type="ECO:0000256" key="6">
    <source>
        <dbReference type="ARBA" id="ARBA00022989"/>
    </source>
</evidence>
<dbReference type="Gene3D" id="2.60.40.60">
    <property type="entry name" value="Cadherins"/>
    <property type="match status" value="3"/>
</dbReference>
<dbReference type="SUPFAM" id="SSF49313">
    <property type="entry name" value="Cadherin-like"/>
    <property type="match status" value="2"/>
</dbReference>
<dbReference type="STRING" id="37653.A0A0L8GBF2"/>
<dbReference type="PANTHER" id="PTHR24026:SF126">
    <property type="entry name" value="PROTOCADHERIN FAT 4"/>
    <property type="match status" value="1"/>
</dbReference>
<protein>
    <recommendedName>
        <fullName evidence="9">Cadherin domain-containing protein</fullName>
    </recommendedName>
</protein>
<feature type="non-terminal residue" evidence="10">
    <location>
        <position position="283"/>
    </location>
</feature>
<gene>
    <name evidence="10" type="ORF">OCBIM_22036356mg</name>
</gene>
<feature type="domain" description="Cadherin" evidence="9">
    <location>
        <begin position="2"/>
        <end position="40"/>
    </location>
</feature>
<evidence type="ECO:0000256" key="5">
    <source>
        <dbReference type="ARBA" id="ARBA00022837"/>
    </source>
</evidence>
<reference evidence="10" key="1">
    <citation type="submission" date="2015-07" db="EMBL/GenBank/DDBJ databases">
        <title>MeaNS - Measles Nucleotide Surveillance Program.</title>
        <authorList>
            <person name="Tran T."/>
            <person name="Druce J."/>
        </authorList>
    </citation>
    <scope>NUCLEOTIDE SEQUENCE</scope>
    <source>
        <strain evidence="10">UCB-OBI-ISO-001</strain>
        <tissue evidence="10">Gonad</tissue>
    </source>
</reference>
<dbReference type="PRINTS" id="PR00205">
    <property type="entry name" value="CADHERIN"/>
</dbReference>
<keyword evidence="6" id="KW-1133">Transmembrane helix</keyword>
<dbReference type="CDD" id="cd11304">
    <property type="entry name" value="Cadherin_repeat"/>
    <property type="match status" value="2"/>
</dbReference>
<dbReference type="PANTHER" id="PTHR24026">
    <property type="entry name" value="FAT ATYPICAL CADHERIN-RELATED"/>
    <property type="match status" value="1"/>
</dbReference>
<keyword evidence="5 8" id="KW-0106">Calcium</keyword>
<dbReference type="SMART" id="SM00112">
    <property type="entry name" value="CA"/>
    <property type="match status" value="2"/>
</dbReference>
<dbReference type="InterPro" id="IPR020894">
    <property type="entry name" value="Cadherin_CS"/>
</dbReference>
<name>A0A0L8GBF2_OCTBM</name>
<feature type="domain" description="Cadherin" evidence="9">
    <location>
        <begin position="41"/>
        <end position="142"/>
    </location>
</feature>
<sequence>IITAQDNYDYVNDFQKPGWKENTTTILINVTDVNDNAPVFKSDKYFETVQESVSKGTILTVAANDEDIGENGKVQYSIQGMESVLFKMDPGTGALSIASNLTNKIGYKCFNVTAKDQGNPPLNSTTSICINVTDINNNNPNFEKPNDTISIPESTCPGTKIYTVIITDKDFGVNAKINYELESKADNSYFKIDDSGNVNLEKKLDYEKKSLYQVEIKASDAGTPSLPSIPAIFLLSVNVTNINDEPPEFLQPNDTFTIKEGPPPIAIGSVKAKDSGFDLCYTI</sequence>
<dbReference type="FunFam" id="2.60.40.60:FF:000020">
    <property type="entry name" value="Dachsous cadherin-related 1b"/>
    <property type="match status" value="1"/>
</dbReference>
<comment type="subcellular location">
    <subcellularLocation>
        <location evidence="1">Membrane</location>
        <topology evidence="1">Single-pass membrane protein</topology>
    </subcellularLocation>
</comment>